<dbReference type="PANTHER" id="PTHR41299:SF1">
    <property type="entry name" value="THIAMINE PYROPHOSPHOKINASE"/>
    <property type="match status" value="1"/>
</dbReference>
<protein>
    <recommendedName>
        <fullName evidence="5">Thiamine diphosphokinase</fullName>
        <ecNumber evidence="5">2.7.6.2</ecNumber>
    </recommendedName>
</protein>
<dbReference type="Pfam" id="PF04263">
    <property type="entry name" value="TPK_catalytic"/>
    <property type="match status" value="1"/>
</dbReference>
<gene>
    <name evidence="8" type="primary">thiN</name>
    <name evidence="8" type="ORF">BPO_2404</name>
</gene>
<evidence type="ECO:0000256" key="4">
    <source>
        <dbReference type="ARBA" id="ARBA00022840"/>
    </source>
</evidence>
<dbReference type="RefSeq" id="WP_327984350.1">
    <property type="nucleotide sequence ID" value="NZ_CP136426.1"/>
</dbReference>
<dbReference type="GO" id="GO:0004788">
    <property type="term" value="F:thiamine diphosphokinase activity"/>
    <property type="evidence" value="ECO:0007669"/>
    <property type="project" value="UniProtKB-UniRule"/>
</dbReference>
<reference evidence="8" key="1">
    <citation type="submission" date="2023-10" db="EMBL/GenBank/DDBJ databases">
        <title>Characterization and whole genome sequencing of a novel strain of Bergeyella porcorum QD2021 isolated from pig.</title>
        <authorList>
            <person name="Liu G."/>
            <person name="Chen C."/>
            <person name="Han X."/>
        </authorList>
    </citation>
    <scope>NUCLEOTIDE SEQUENCE</scope>
    <source>
        <strain evidence="8">QD2021</strain>
    </source>
</reference>
<dbReference type="SUPFAM" id="SSF63862">
    <property type="entry name" value="Thiamin pyrophosphokinase, substrate-binding domain"/>
    <property type="match status" value="1"/>
</dbReference>
<dbReference type="GO" id="GO:0009229">
    <property type="term" value="P:thiamine diphosphate biosynthetic process"/>
    <property type="evidence" value="ECO:0007669"/>
    <property type="project" value="InterPro"/>
</dbReference>
<dbReference type="Proteomes" id="UP001432059">
    <property type="component" value="Chromosome"/>
</dbReference>
<sequence>MVKKKSFGILEAEKNKTSLKALLFINGEPPKRLPIASGFDVVACSDGAFLYLRAKGFPLEQLDFISGDFDSFSDLEAIPKEKIILTPNQDETDFHKALTILKEKGIRKVEVYGGSGGEMDHFLGNLSVAYRFWEVMEITFHDEYAQYFFIPKGFKIKGVKGKISSLYPFPMATNIETKGLNWCLNGETLSITDRIGTRNFATEDEVEISYENGAMLLFLGGQYK</sequence>
<dbReference type="InterPro" id="IPR006282">
    <property type="entry name" value="Thi_PPkinase"/>
</dbReference>
<dbReference type="InterPro" id="IPR007371">
    <property type="entry name" value="TPK_catalytic"/>
</dbReference>
<dbReference type="GO" id="GO:0030975">
    <property type="term" value="F:thiamine binding"/>
    <property type="evidence" value="ECO:0007669"/>
    <property type="project" value="InterPro"/>
</dbReference>
<evidence type="ECO:0000256" key="5">
    <source>
        <dbReference type="NCBIfam" id="TIGR01378"/>
    </source>
</evidence>
<organism evidence="8 9">
    <name type="scientific">Bergeyella porcorum</name>
    <dbReference type="NCBI Taxonomy" id="1735111"/>
    <lineage>
        <taxon>Bacteria</taxon>
        <taxon>Pseudomonadati</taxon>
        <taxon>Bacteroidota</taxon>
        <taxon>Flavobacteriia</taxon>
        <taxon>Flavobacteriales</taxon>
        <taxon>Weeksellaceae</taxon>
        <taxon>Bergeyella</taxon>
    </lineage>
</organism>
<evidence type="ECO:0000256" key="3">
    <source>
        <dbReference type="ARBA" id="ARBA00022777"/>
    </source>
</evidence>
<evidence type="ECO:0000259" key="6">
    <source>
        <dbReference type="Pfam" id="PF04263"/>
    </source>
</evidence>
<dbReference type="Gene3D" id="3.40.50.10240">
    <property type="entry name" value="Thiamin pyrophosphokinase, catalytic domain"/>
    <property type="match status" value="1"/>
</dbReference>
<dbReference type="InterPro" id="IPR036759">
    <property type="entry name" value="TPK_catalytic_sf"/>
</dbReference>
<dbReference type="EMBL" id="CP136426">
    <property type="protein sequence ID" value="WOC53051.1"/>
    <property type="molecule type" value="Genomic_DNA"/>
</dbReference>
<evidence type="ECO:0000313" key="8">
    <source>
        <dbReference type="EMBL" id="WOC53051.1"/>
    </source>
</evidence>
<evidence type="ECO:0000256" key="1">
    <source>
        <dbReference type="ARBA" id="ARBA00022679"/>
    </source>
</evidence>
<feature type="domain" description="Thiamin pyrophosphokinase catalytic" evidence="6">
    <location>
        <begin position="40"/>
        <end position="132"/>
    </location>
</feature>
<dbReference type="InterPro" id="IPR007373">
    <property type="entry name" value="Thiamin_PyroPKinase_B1-bd"/>
</dbReference>
<keyword evidence="1" id="KW-0808">Transferase</keyword>
<dbReference type="CDD" id="cd07995">
    <property type="entry name" value="TPK"/>
    <property type="match status" value="1"/>
</dbReference>
<evidence type="ECO:0000313" key="9">
    <source>
        <dbReference type="Proteomes" id="UP001432059"/>
    </source>
</evidence>
<dbReference type="GO" id="GO:0016301">
    <property type="term" value="F:kinase activity"/>
    <property type="evidence" value="ECO:0007669"/>
    <property type="project" value="UniProtKB-KW"/>
</dbReference>
<feature type="domain" description="Thiamin pyrophosphokinase thiamin-binding" evidence="7">
    <location>
        <begin position="160"/>
        <end position="213"/>
    </location>
</feature>
<accession>A0AAU0F519</accession>
<dbReference type="GO" id="GO:0006772">
    <property type="term" value="P:thiamine metabolic process"/>
    <property type="evidence" value="ECO:0007669"/>
    <property type="project" value="UniProtKB-UniRule"/>
</dbReference>
<dbReference type="GO" id="GO:0005524">
    <property type="term" value="F:ATP binding"/>
    <property type="evidence" value="ECO:0007669"/>
    <property type="project" value="UniProtKB-KW"/>
</dbReference>
<name>A0AAU0F519_9FLAO</name>
<keyword evidence="2" id="KW-0547">Nucleotide-binding</keyword>
<keyword evidence="9" id="KW-1185">Reference proteome</keyword>
<proteinExistence type="predicted"/>
<dbReference type="EC" id="2.7.6.2" evidence="5"/>
<dbReference type="KEGG" id="bpor:BPO_2404"/>
<dbReference type="SUPFAM" id="SSF63999">
    <property type="entry name" value="Thiamin pyrophosphokinase, catalytic domain"/>
    <property type="match status" value="1"/>
</dbReference>
<dbReference type="PANTHER" id="PTHR41299">
    <property type="entry name" value="THIAMINE PYROPHOSPHOKINASE"/>
    <property type="match status" value="1"/>
</dbReference>
<dbReference type="AlphaFoldDB" id="A0AAU0F519"/>
<keyword evidence="4" id="KW-0067">ATP-binding</keyword>
<dbReference type="InterPro" id="IPR036371">
    <property type="entry name" value="TPK_B1-bd_sf"/>
</dbReference>
<evidence type="ECO:0000256" key="2">
    <source>
        <dbReference type="ARBA" id="ARBA00022741"/>
    </source>
</evidence>
<keyword evidence="3" id="KW-0418">Kinase</keyword>
<evidence type="ECO:0000259" key="7">
    <source>
        <dbReference type="Pfam" id="PF04265"/>
    </source>
</evidence>
<dbReference type="InterPro" id="IPR053149">
    <property type="entry name" value="TPK"/>
</dbReference>
<dbReference type="NCBIfam" id="TIGR01378">
    <property type="entry name" value="thi_PPkinase"/>
    <property type="match status" value="1"/>
</dbReference>
<dbReference type="Pfam" id="PF04265">
    <property type="entry name" value="TPK_B1_binding"/>
    <property type="match status" value="1"/>
</dbReference>